<dbReference type="Gene3D" id="1.20.1250.20">
    <property type="entry name" value="MFS general substrate transporter like domains"/>
    <property type="match status" value="1"/>
</dbReference>
<accession>X0R9P8</accession>
<evidence type="ECO:0000256" key="4">
    <source>
        <dbReference type="SAM" id="Phobius"/>
    </source>
</evidence>
<evidence type="ECO:0008006" key="7">
    <source>
        <dbReference type="Google" id="ProtNLM"/>
    </source>
</evidence>
<keyword evidence="6" id="KW-1185">Reference proteome</keyword>
<sequence length="92" mass="9754">MAFGALGAVLAEHFPTPVRYSGHAATYTLTNLVGGAATPFLAAWLIDTSGTTWSIVVVLVAGYAVSLTLIHRTPETRDVDFYADNMNVVAAR</sequence>
<evidence type="ECO:0000313" key="5">
    <source>
        <dbReference type="EMBL" id="GAF47735.1"/>
    </source>
</evidence>
<dbReference type="PANTHER" id="PTHR43045:SF2">
    <property type="entry name" value="INNER MEMBRANE METABOLITE TRANSPORT PROTEIN YHJE"/>
    <property type="match status" value="1"/>
</dbReference>
<dbReference type="OrthoDB" id="8953821at2"/>
<comment type="caution">
    <text evidence="5">The sequence shown here is derived from an EMBL/GenBank/DDBJ whole genome shotgun (WGS) entry which is preliminary data.</text>
</comment>
<evidence type="ECO:0000256" key="2">
    <source>
        <dbReference type="ARBA" id="ARBA00022448"/>
    </source>
</evidence>
<keyword evidence="2" id="KW-0813">Transport</keyword>
<dbReference type="EMBL" id="BAWF01000044">
    <property type="protein sequence ID" value="GAF47735.1"/>
    <property type="molecule type" value="Genomic_DNA"/>
</dbReference>
<dbReference type="Proteomes" id="UP000019491">
    <property type="component" value="Unassembled WGS sequence"/>
</dbReference>
<keyword evidence="4" id="KW-1133">Transmembrane helix</keyword>
<dbReference type="GO" id="GO:0005886">
    <property type="term" value="C:plasma membrane"/>
    <property type="evidence" value="ECO:0007669"/>
    <property type="project" value="UniProtKB-SubCell"/>
</dbReference>
<evidence type="ECO:0000256" key="1">
    <source>
        <dbReference type="ARBA" id="ARBA00004651"/>
    </source>
</evidence>
<gene>
    <name evidence="5" type="ORF">RW1_044_00820</name>
</gene>
<keyword evidence="4" id="KW-0472">Membrane</keyword>
<name>X0R9P8_RHOWR</name>
<dbReference type="PANTHER" id="PTHR43045">
    <property type="entry name" value="SHIKIMATE TRANSPORTER"/>
    <property type="match status" value="1"/>
</dbReference>
<dbReference type="AlphaFoldDB" id="X0R9P8"/>
<feature type="transmembrane region" description="Helical" evidence="4">
    <location>
        <begin position="52"/>
        <end position="70"/>
    </location>
</feature>
<feature type="transmembrane region" description="Helical" evidence="4">
    <location>
        <begin position="24"/>
        <end position="46"/>
    </location>
</feature>
<evidence type="ECO:0000313" key="6">
    <source>
        <dbReference type="Proteomes" id="UP000019491"/>
    </source>
</evidence>
<keyword evidence="4" id="KW-0812">Transmembrane</keyword>
<organism evidence="5 6">
    <name type="scientific">Rhodococcus wratislaviensis NBRC 100605</name>
    <dbReference type="NCBI Taxonomy" id="1219028"/>
    <lineage>
        <taxon>Bacteria</taxon>
        <taxon>Bacillati</taxon>
        <taxon>Actinomycetota</taxon>
        <taxon>Actinomycetes</taxon>
        <taxon>Mycobacteriales</taxon>
        <taxon>Nocardiaceae</taxon>
        <taxon>Rhodococcus</taxon>
    </lineage>
</organism>
<proteinExistence type="predicted"/>
<protein>
    <recommendedName>
        <fullName evidence="7">Major facilitator superfamily (MFS) profile domain-containing protein</fullName>
    </recommendedName>
</protein>
<reference evidence="5 6" key="1">
    <citation type="submission" date="2014-02" db="EMBL/GenBank/DDBJ databases">
        <title>Whole genome shotgun sequence of Rhodococcus wratislaviensis NBRC 100605.</title>
        <authorList>
            <person name="Hosoyama A."/>
            <person name="Tsuchikane K."/>
            <person name="Yoshida I."/>
            <person name="Ohji S."/>
            <person name="Ichikawa N."/>
            <person name="Yamazoe A."/>
            <person name="Fujita N."/>
        </authorList>
    </citation>
    <scope>NUCLEOTIDE SEQUENCE [LARGE SCALE GENOMIC DNA]</scope>
    <source>
        <strain evidence="5 6">NBRC 100605</strain>
    </source>
</reference>
<dbReference type="InterPro" id="IPR036259">
    <property type="entry name" value="MFS_trans_sf"/>
</dbReference>
<dbReference type="SUPFAM" id="SSF103473">
    <property type="entry name" value="MFS general substrate transporter"/>
    <property type="match status" value="1"/>
</dbReference>
<dbReference type="RefSeq" id="WP_037237238.1">
    <property type="nucleotide sequence ID" value="NZ_BAWF01000044.1"/>
</dbReference>
<evidence type="ECO:0000256" key="3">
    <source>
        <dbReference type="ARBA" id="ARBA00022475"/>
    </source>
</evidence>
<comment type="subcellular location">
    <subcellularLocation>
        <location evidence="1">Cell membrane</location>
        <topology evidence="1">Multi-pass membrane protein</topology>
    </subcellularLocation>
</comment>
<keyword evidence="3" id="KW-1003">Cell membrane</keyword>